<dbReference type="PANTHER" id="PTHR38834">
    <property type="entry name" value="PERIPLASMIC SUBSTRATE BINDING PROTEIN FAMILY 3"/>
    <property type="match status" value="1"/>
</dbReference>
<dbReference type="Gene3D" id="3.40.190.10">
    <property type="entry name" value="Periplasmic binding protein-like II"/>
    <property type="match status" value="4"/>
</dbReference>
<accession>A0A6M4MFK8</accession>
<name>A0A6M4MFK8_9ALTE</name>
<evidence type="ECO:0000259" key="1">
    <source>
        <dbReference type="Pfam" id="PF00497"/>
    </source>
</evidence>
<dbReference type="SUPFAM" id="SSF53850">
    <property type="entry name" value="Periplasmic binding protein-like II"/>
    <property type="match status" value="2"/>
</dbReference>
<evidence type="ECO:0000313" key="3">
    <source>
        <dbReference type="Proteomes" id="UP000219285"/>
    </source>
</evidence>
<proteinExistence type="predicted"/>
<dbReference type="Proteomes" id="UP000219285">
    <property type="component" value="Chromosome"/>
</dbReference>
<gene>
    <name evidence="2" type="ORF">CA267_011770</name>
</gene>
<organism evidence="2 3">
    <name type="scientific">Alteromonas pelagimontana</name>
    <dbReference type="NCBI Taxonomy" id="1858656"/>
    <lineage>
        <taxon>Bacteria</taxon>
        <taxon>Pseudomonadati</taxon>
        <taxon>Pseudomonadota</taxon>
        <taxon>Gammaproteobacteria</taxon>
        <taxon>Alteromonadales</taxon>
        <taxon>Alteromonadaceae</taxon>
        <taxon>Alteromonas/Salinimonas group</taxon>
        <taxon>Alteromonas</taxon>
    </lineage>
</organism>
<feature type="domain" description="Solute-binding protein family 3/N-terminal" evidence="1">
    <location>
        <begin position="24"/>
        <end position="222"/>
    </location>
</feature>
<dbReference type="Pfam" id="PF00497">
    <property type="entry name" value="SBP_bac_3"/>
    <property type="match status" value="1"/>
</dbReference>
<dbReference type="PANTHER" id="PTHR38834:SF3">
    <property type="entry name" value="SOLUTE-BINDING PROTEIN FAMILY 3_N-TERMINAL DOMAIN-CONTAINING PROTEIN"/>
    <property type="match status" value="1"/>
</dbReference>
<dbReference type="InterPro" id="IPR001638">
    <property type="entry name" value="Solute-binding_3/MltF_N"/>
</dbReference>
<dbReference type="EMBL" id="CP052766">
    <property type="protein sequence ID" value="QJR81405.1"/>
    <property type="molecule type" value="Genomic_DNA"/>
</dbReference>
<evidence type="ECO:0000313" key="2">
    <source>
        <dbReference type="EMBL" id="QJR81405.1"/>
    </source>
</evidence>
<protein>
    <submittedName>
        <fullName evidence="2">Transporter substrate-binding domain-containing protein</fullName>
    </submittedName>
</protein>
<dbReference type="RefSeq" id="WP_170669055.1">
    <property type="nucleotide sequence ID" value="NZ_CP052766.1"/>
</dbReference>
<dbReference type="AlphaFoldDB" id="A0A6M4MFK8"/>
<sequence length="507" mass="57079">MLEAFSGKGQAVEDTIDVVSSPLPVFAEVNSNGQLTGYSVELARAILQQAGLRGEFRAMPLARVLLRMQKHPATLATAIARTPEREDKFYWITAITANPATLFIKASSSLNSHKEMALSDIKTVAVVRDDFREDILKENRVESIMRVSTWKQGVEAVLKERVEGLFFSQMGLALVCERSHLNCQSLVPVNVQKASLSYLALPKTAENQALATRLIEAAAQYKLSTGFQKLVAGALLQLKRFGLEVSERDGVLEIIGRYQVLKSEDLWVIADLAPYFAELNSRGEIEGYAARLVREILAEADLQQELLAAPWERILRESKNKPNVLAFAVARTAERENLFHWITPLTQNMHGLYGQENIRYKRLSEIPKEKLIAVLKQDYRSKLVQEAWLKRQEFESWNAATDAVLKGAVDYIFASDGAVQFSCQQMAIFCASIQLVMDFKRITTYLVVSKQGTNPLLVEKLRQAAVKVKHSDSYKQWSSVWSRDMNNEFAVPLHIENGVVKLWKSTE</sequence>
<keyword evidence="3" id="KW-1185">Reference proteome</keyword>
<reference evidence="3" key="1">
    <citation type="submission" date="2014-12" db="EMBL/GenBank/DDBJ databases">
        <title>Complete genome sequence of a multi-drug resistant Klebsiella pneumoniae.</title>
        <authorList>
            <person name="Hua X."/>
            <person name="Chen Q."/>
            <person name="Li X."/>
            <person name="Feng Y."/>
            <person name="Ruan Z."/>
            <person name="Yu Y."/>
        </authorList>
    </citation>
    <scope>NUCLEOTIDE SEQUENCE [LARGE SCALE GENOMIC DNA]</scope>
    <source>
        <strain evidence="3">5.12</strain>
    </source>
</reference>
<reference evidence="2 3" key="2">
    <citation type="submission" date="2020-04" db="EMBL/GenBank/DDBJ databases">
        <title>Complete genome sequence of Alteromonas pelagimontana 5.12T.</title>
        <authorList>
            <person name="Sinha R.K."/>
            <person name="Krishnan K.P."/>
            <person name="Kurian J.P."/>
        </authorList>
    </citation>
    <scope>NUCLEOTIDE SEQUENCE [LARGE SCALE GENOMIC DNA]</scope>
    <source>
        <strain evidence="2 3">5.12</strain>
    </source>
</reference>
<dbReference type="KEGG" id="apel:CA267_011770"/>